<dbReference type="NCBIfam" id="TIGR03026">
    <property type="entry name" value="NDP-sugDHase"/>
    <property type="match status" value="1"/>
</dbReference>
<accession>A0A2H0US92</accession>
<dbReference type="GO" id="GO:0016628">
    <property type="term" value="F:oxidoreductase activity, acting on the CH-CH group of donors, NAD or NADP as acceptor"/>
    <property type="evidence" value="ECO:0007669"/>
    <property type="project" value="InterPro"/>
</dbReference>
<dbReference type="InterPro" id="IPR028359">
    <property type="entry name" value="UDP_ManNAc/GlcNAc_DH"/>
</dbReference>
<dbReference type="PANTHER" id="PTHR43491">
    <property type="entry name" value="UDP-N-ACETYL-D-MANNOSAMINE DEHYDROGENASE"/>
    <property type="match status" value="1"/>
</dbReference>
<dbReference type="PIRSF" id="PIRSF500136">
    <property type="entry name" value="UDP_ManNAc_DH"/>
    <property type="match status" value="1"/>
</dbReference>
<keyword evidence="3" id="KW-0520">NAD</keyword>
<dbReference type="InterPro" id="IPR036291">
    <property type="entry name" value="NAD(P)-bd_dom_sf"/>
</dbReference>
<dbReference type="SUPFAM" id="SSF51735">
    <property type="entry name" value="NAD(P)-binding Rossmann-fold domains"/>
    <property type="match status" value="1"/>
</dbReference>
<reference evidence="7" key="1">
    <citation type="submission" date="2017-09" db="EMBL/GenBank/DDBJ databases">
        <title>Depth-based differentiation of microbial function through sediment-hosted aquifers and enrichment of novel symbionts in the deep terrestrial subsurface.</title>
        <authorList>
            <person name="Probst A.J."/>
            <person name="Ladd B."/>
            <person name="Jarett J.K."/>
            <person name="Geller-Mcgrath D.E."/>
            <person name="Sieber C.M.K."/>
            <person name="Emerson J.B."/>
            <person name="Anantharaman K."/>
            <person name="Thomas B.C."/>
            <person name="Malmstrom R."/>
            <person name="Stieglmeier M."/>
            <person name="Klingl A."/>
            <person name="Woyke T."/>
            <person name="Ryan C.M."/>
            <person name="Banfield J.F."/>
        </authorList>
    </citation>
    <scope>NUCLEOTIDE SEQUENCE [LARGE SCALE GENOMIC DNA]</scope>
</reference>
<dbReference type="SUPFAM" id="SSF52413">
    <property type="entry name" value="UDP-glucose/GDP-mannose dehydrogenase C-terminal domain"/>
    <property type="match status" value="1"/>
</dbReference>
<organism evidence="6 7">
    <name type="scientific">Candidatus Harrisonbacteria bacterium CG10_big_fil_rev_8_21_14_0_10_40_38</name>
    <dbReference type="NCBI Taxonomy" id="1974583"/>
    <lineage>
        <taxon>Bacteria</taxon>
        <taxon>Candidatus Harrisoniibacteriota</taxon>
    </lineage>
</organism>
<keyword evidence="2" id="KW-0560">Oxidoreductase</keyword>
<dbReference type="AlphaFoldDB" id="A0A2H0US92"/>
<dbReference type="EMBL" id="PFAZ01000001">
    <property type="protein sequence ID" value="PIR89288.1"/>
    <property type="molecule type" value="Genomic_DNA"/>
</dbReference>
<dbReference type="InterPro" id="IPR014027">
    <property type="entry name" value="UDP-Glc/GDP-Man_DH_C"/>
</dbReference>
<dbReference type="GO" id="GO:0016616">
    <property type="term" value="F:oxidoreductase activity, acting on the CH-OH group of donors, NAD or NADP as acceptor"/>
    <property type="evidence" value="ECO:0007669"/>
    <property type="project" value="InterPro"/>
</dbReference>
<comment type="caution">
    <text evidence="6">The sequence shown here is derived from an EMBL/GenBank/DDBJ whole genome shotgun (WGS) entry which is preliminary data.</text>
</comment>
<dbReference type="SUPFAM" id="SSF48179">
    <property type="entry name" value="6-phosphogluconate dehydrogenase C-terminal domain-like"/>
    <property type="match status" value="1"/>
</dbReference>
<feature type="domain" description="UDP-glucose/GDP-mannose dehydrogenase C-terminal" evidence="5">
    <location>
        <begin position="321"/>
        <end position="413"/>
    </location>
</feature>
<dbReference type="InterPro" id="IPR008927">
    <property type="entry name" value="6-PGluconate_DH-like_C_sf"/>
</dbReference>
<dbReference type="InterPro" id="IPR001732">
    <property type="entry name" value="UDP-Glc/GDP-Man_DH_N"/>
</dbReference>
<dbReference type="PANTHER" id="PTHR43491:SF2">
    <property type="entry name" value="UDP-N-ACETYL-D-MANNOSAMINE DEHYDROGENASE"/>
    <property type="match status" value="1"/>
</dbReference>
<dbReference type="Pfam" id="PF03720">
    <property type="entry name" value="UDPG_MGDP_dh_C"/>
    <property type="match status" value="1"/>
</dbReference>
<dbReference type="Pfam" id="PF03721">
    <property type="entry name" value="UDPG_MGDP_dh_N"/>
    <property type="match status" value="1"/>
</dbReference>
<dbReference type="GO" id="GO:0000271">
    <property type="term" value="P:polysaccharide biosynthetic process"/>
    <property type="evidence" value="ECO:0007669"/>
    <property type="project" value="InterPro"/>
</dbReference>
<evidence type="ECO:0000256" key="3">
    <source>
        <dbReference type="ARBA" id="ARBA00023027"/>
    </source>
</evidence>
<protein>
    <recommendedName>
        <fullName evidence="5">UDP-glucose/GDP-mannose dehydrogenase C-terminal domain-containing protein</fullName>
    </recommendedName>
</protein>
<evidence type="ECO:0000313" key="6">
    <source>
        <dbReference type="EMBL" id="PIR89288.1"/>
    </source>
</evidence>
<evidence type="ECO:0000256" key="4">
    <source>
        <dbReference type="PIRNR" id="PIRNR000124"/>
    </source>
</evidence>
<dbReference type="InterPro" id="IPR017476">
    <property type="entry name" value="UDP-Glc/GDP-Man"/>
</dbReference>
<proteinExistence type="inferred from homology"/>
<sequence>MQKKLETVAVVGLGYVGLPLALLVEEKGYKVIGIDIDEKKVKALAEKRKLNGFEEFEKKIRNSKNFFPTNNFDELKNASIIIVAVPTPTFENHQPNLLPLTSALEEISKRLDRYQHVIIESTINPGVCEQVVIPLLEKASGLKVGKNFYVSHCPERIDPGNKNWDVEKIPRVIGSADPKGLILGLSFYKTIISAEITPMKCIKEAEAVKVVENSFRDINIAFVNELAMSFSKLGIDIKNVIKGASTKPFAFMAHDPGCGVGGHCIPVDPYYLITYAKKNGFSHKFLSLARKINNNMPVFTVNLLKKALKKTNTPIKKINIGILGLAYKPNVSDTRESPALEIIKNLQRRGINVLSFDPYVKHETSVSSLKSLLKRSNALILVTAHKNFLKLKPSDLLKNKIQILVDGRNALSKEKFLSSGIVYQGIGR</sequence>
<dbReference type="GO" id="GO:0051287">
    <property type="term" value="F:NAD binding"/>
    <property type="evidence" value="ECO:0007669"/>
    <property type="project" value="InterPro"/>
</dbReference>
<dbReference type="InterPro" id="IPR014026">
    <property type="entry name" value="UDP-Glc/GDP-Man_DH_dimer"/>
</dbReference>
<gene>
    <name evidence="6" type="ORF">COU07_00090</name>
</gene>
<dbReference type="PIRSF" id="PIRSF000124">
    <property type="entry name" value="UDPglc_GDPman_dh"/>
    <property type="match status" value="1"/>
</dbReference>
<evidence type="ECO:0000256" key="1">
    <source>
        <dbReference type="ARBA" id="ARBA00006601"/>
    </source>
</evidence>
<dbReference type="Pfam" id="PF00984">
    <property type="entry name" value="UDPG_MGDP_dh"/>
    <property type="match status" value="1"/>
</dbReference>
<dbReference type="Proteomes" id="UP000231157">
    <property type="component" value="Unassembled WGS sequence"/>
</dbReference>
<evidence type="ECO:0000313" key="7">
    <source>
        <dbReference type="Proteomes" id="UP000231157"/>
    </source>
</evidence>
<comment type="similarity">
    <text evidence="1 4">Belongs to the UDP-glucose/GDP-mannose dehydrogenase family.</text>
</comment>
<dbReference type="Gene3D" id="3.40.50.720">
    <property type="entry name" value="NAD(P)-binding Rossmann-like Domain"/>
    <property type="match status" value="2"/>
</dbReference>
<dbReference type="SMART" id="SM00984">
    <property type="entry name" value="UDPG_MGDP_dh_C"/>
    <property type="match status" value="1"/>
</dbReference>
<evidence type="ECO:0000259" key="5">
    <source>
        <dbReference type="SMART" id="SM00984"/>
    </source>
</evidence>
<name>A0A2H0US92_9BACT</name>
<dbReference type="InterPro" id="IPR036220">
    <property type="entry name" value="UDP-Glc/GDP-Man_DH_C_sf"/>
</dbReference>
<evidence type="ECO:0000256" key="2">
    <source>
        <dbReference type="ARBA" id="ARBA00023002"/>
    </source>
</evidence>